<keyword evidence="2" id="KW-1185">Reference proteome</keyword>
<protein>
    <submittedName>
        <fullName evidence="1">Uncharacterized protein</fullName>
    </submittedName>
</protein>
<proteinExistence type="predicted"/>
<dbReference type="Proteomes" id="UP001218188">
    <property type="component" value="Unassembled WGS sequence"/>
</dbReference>
<organism evidence="1 2">
    <name type="scientific">Mycena alexandri</name>
    <dbReference type="NCBI Taxonomy" id="1745969"/>
    <lineage>
        <taxon>Eukaryota</taxon>
        <taxon>Fungi</taxon>
        <taxon>Dikarya</taxon>
        <taxon>Basidiomycota</taxon>
        <taxon>Agaricomycotina</taxon>
        <taxon>Agaricomycetes</taxon>
        <taxon>Agaricomycetidae</taxon>
        <taxon>Agaricales</taxon>
        <taxon>Marasmiineae</taxon>
        <taxon>Mycenaceae</taxon>
        <taxon>Mycena</taxon>
    </lineage>
</organism>
<name>A0AAD6SW25_9AGAR</name>
<evidence type="ECO:0000313" key="1">
    <source>
        <dbReference type="EMBL" id="KAJ7033483.1"/>
    </source>
</evidence>
<gene>
    <name evidence="1" type="ORF">C8F04DRAFT_1184175</name>
</gene>
<dbReference type="AlphaFoldDB" id="A0AAD6SW25"/>
<evidence type="ECO:0000313" key="2">
    <source>
        <dbReference type="Proteomes" id="UP001218188"/>
    </source>
</evidence>
<accession>A0AAD6SW25</accession>
<sequence length="114" mass="12668">MLFGLTIHGHNYAVRLSRTDTGVLVVEAQGLGNPHCSGHFLLQDSPDLPYVPPHVFRGPPLNSAELVALQNAVRHSFFRRAAGWRIDLSTLPLHTLTDFPPRRLGSIARNDPRE</sequence>
<comment type="caution">
    <text evidence="1">The sequence shown here is derived from an EMBL/GenBank/DDBJ whole genome shotgun (WGS) entry which is preliminary data.</text>
</comment>
<dbReference type="EMBL" id="JARJCM010000065">
    <property type="protein sequence ID" value="KAJ7033483.1"/>
    <property type="molecule type" value="Genomic_DNA"/>
</dbReference>
<reference evidence="1" key="1">
    <citation type="submission" date="2023-03" db="EMBL/GenBank/DDBJ databases">
        <title>Massive genome expansion in bonnet fungi (Mycena s.s.) driven by repeated elements and novel gene families across ecological guilds.</title>
        <authorList>
            <consortium name="Lawrence Berkeley National Laboratory"/>
            <person name="Harder C.B."/>
            <person name="Miyauchi S."/>
            <person name="Viragh M."/>
            <person name="Kuo A."/>
            <person name="Thoen E."/>
            <person name="Andreopoulos B."/>
            <person name="Lu D."/>
            <person name="Skrede I."/>
            <person name="Drula E."/>
            <person name="Henrissat B."/>
            <person name="Morin E."/>
            <person name="Kohler A."/>
            <person name="Barry K."/>
            <person name="LaButti K."/>
            <person name="Morin E."/>
            <person name="Salamov A."/>
            <person name="Lipzen A."/>
            <person name="Mereny Z."/>
            <person name="Hegedus B."/>
            <person name="Baldrian P."/>
            <person name="Stursova M."/>
            <person name="Weitz H."/>
            <person name="Taylor A."/>
            <person name="Grigoriev I.V."/>
            <person name="Nagy L.G."/>
            <person name="Martin F."/>
            <person name="Kauserud H."/>
        </authorList>
    </citation>
    <scope>NUCLEOTIDE SEQUENCE</scope>
    <source>
        <strain evidence="1">CBHHK200</strain>
    </source>
</reference>